<name>A0A658R4R1_9BURK</name>
<dbReference type="OrthoDB" id="5418380at2"/>
<dbReference type="Proteomes" id="UP000198263">
    <property type="component" value="Unassembled WGS sequence"/>
</dbReference>
<dbReference type="AlphaFoldDB" id="A0A658R4R1"/>
<proteinExistence type="predicted"/>
<gene>
    <name evidence="1" type="ORF">AWB72_05087</name>
</gene>
<dbReference type="EMBL" id="FCNV02000016">
    <property type="protein sequence ID" value="SAL48738.1"/>
    <property type="molecule type" value="Genomic_DNA"/>
</dbReference>
<sequence>MVKMLCFYDHGIYDPFMRTRRFEVARGTARSATFDLPRTDVVALLRELSARGPEAALPQNLSDVRLRALVRDIVANDGLHDQMAVKILAMTLAAVQKPDLKWEETRDGNHLFESEPLSSYLRSYQLTLISELVDRQVGVHGAEYAVENFFDQVKASRRNMNTV</sequence>
<evidence type="ECO:0000313" key="1">
    <source>
        <dbReference type="EMBL" id="SAL48738.1"/>
    </source>
</evidence>
<dbReference type="RefSeq" id="WP_087128820.1">
    <property type="nucleotide sequence ID" value="NZ_FCNV02000016.1"/>
</dbReference>
<evidence type="ECO:0000313" key="2">
    <source>
        <dbReference type="Proteomes" id="UP000198263"/>
    </source>
</evidence>
<accession>A0A658R4R1</accession>
<reference evidence="1 2" key="1">
    <citation type="submission" date="2016-01" db="EMBL/GenBank/DDBJ databases">
        <authorList>
            <person name="Peeters C."/>
        </authorList>
    </citation>
    <scope>NUCLEOTIDE SEQUENCE [LARGE SCALE GENOMIC DNA]</scope>
    <source>
        <strain evidence="1">LMG 29315</strain>
    </source>
</reference>
<keyword evidence="2" id="KW-1185">Reference proteome</keyword>
<comment type="caution">
    <text evidence="1">The sequence shown here is derived from an EMBL/GenBank/DDBJ whole genome shotgun (WGS) entry which is preliminary data.</text>
</comment>
<protein>
    <submittedName>
        <fullName evidence="1">Uncharacterized protein</fullName>
    </submittedName>
</protein>
<organism evidence="1 2">
    <name type="scientific">Caballeronia concitans</name>
    <dbReference type="NCBI Taxonomy" id="1777133"/>
    <lineage>
        <taxon>Bacteria</taxon>
        <taxon>Pseudomonadati</taxon>
        <taxon>Pseudomonadota</taxon>
        <taxon>Betaproteobacteria</taxon>
        <taxon>Burkholderiales</taxon>
        <taxon>Burkholderiaceae</taxon>
        <taxon>Caballeronia</taxon>
    </lineage>
</organism>